<dbReference type="InParanoid" id="A0A3N4K7G9"/>
<name>A0A3N4K7G9_9PEZI</name>
<evidence type="ECO:0000256" key="1">
    <source>
        <dbReference type="SAM" id="MobiDB-lite"/>
    </source>
</evidence>
<reference evidence="2 3" key="1">
    <citation type="journal article" date="2018" name="Nat. Ecol. Evol.">
        <title>Pezizomycetes genomes reveal the molecular basis of ectomycorrhizal truffle lifestyle.</title>
        <authorList>
            <person name="Murat C."/>
            <person name="Payen T."/>
            <person name="Noel B."/>
            <person name="Kuo A."/>
            <person name="Morin E."/>
            <person name="Chen J."/>
            <person name="Kohler A."/>
            <person name="Krizsan K."/>
            <person name="Balestrini R."/>
            <person name="Da Silva C."/>
            <person name="Montanini B."/>
            <person name="Hainaut M."/>
            <person name="Levati E."/>
            <person name="Barry K.W."/>
            <person name="Belfiori B."/>
            <person name="Cichocki N."/>
            <person name="Clum A."/>
            <person name="Dockter R.B."/>
            <person name="Fauchery L."/>
            <person name="Guy J."/>
            <person name="Iotti M."/>
            <person name="Le Tacon F."/>
            <person name="Lindquist E.A."/>
            <person name="Lipzen A."/>
            <person name="Malagnac F."/>
            <person name="Mello A."/>
            <person name="Molinier V."/>
            <person name="Miyauchi S."/>
            <person name="Poulain J."/>
            <person name="Riccioni C."/>
            <person name="Rubini A."/>
            <person name="Sitrit Y."/>
            <person name="Splivallo R."/>
            <person name="Traeger S."/>
            <person name="Wang M."/>
            <person name="Zifcakova L."/>
            <person name="Wipf D."/>
            <person name="Zambonelli A."/>
            <person name="Paolocci F."/>
            <person name="Nowrousian M."/>
            <person name="Ottonello S."/>
            <person name="Baldrian P."/>
            <person name="Spatafora J.W."/>
            <person name="Henrissat B."/>
            <person name="Nagy L.G."/>
            <person name="Aury J.M."/>
            <person name="Wincker P."/>
            <person name="Grigoriev I.V."/>
            <person name="Bonfante P."/>
            <person name="Martin F.M."/>
        </authorList>
    </citation>
    <scope>NUCLEOTIDE SEQUENCE [LARGE SCALE GENOMIC DNA]</scope>
    <source>
        <strain evidence="2 3">CCBAS932</strain>
    </source>
</reference>
<dbReference type="EMBL" id="ML119328">
    <property type="protein sequence ID" value="RPB06474.1"/>
    <property type="molecule type" value="Genomic_DNA"/>
</dbReference>
<gene>
    <name evidence="2" type="ORF">P167DRAFT_540772</name>
</gene>
<accession>A0A3N4K7G9</accession>
<organism evidence="2 3">
    <name type="scientific">Morchella conica CCBAS932</name>
    <dbReference type="NCBI Taxonomy" id="1392247"/>
    <lineage>
        <taxon>Eukaryota</taxon>
        <taxon>Fungi</taxon>
        <taxon>Dikarya</taxon>
        <taxon>Ascomycota</taxon>
        <taxon>Pezizomycotina</taxon>
        <taxon>Pezizomycetes</taxon>
        <taxon>Pezizales</taxon>
        <taxon>Morchellaceae</taxon>
        <taxon>Morchella</taxon>
    </lineage>
</organism>
<evidence type="ECO:0000313" key="3">
    <source>
        <dbReference type="Proteomes" id="UP000277580"/>
    </source>
</evidence>
<proteinExistence type="predicted"/>
<feature type="compositionally biased region" description="Basic and acidic residues" evidence="1">
    <location>
        <begin position="26"/>
        <end position="36"/>
    </location>
</feature>
<protein>
    <submittedName>
        <fullName evidence="2">Uncharacterized protein</fullName>
    </submittedName>
</protein>
<dbReference type="Proteomes" id="UP000277580">
    <property type="component" value="Unassembled WGS sequence"/>
</dbReference>
<evidence type="ECO:0000313" key="2">
    <source>
        <dbReference type="EMBL" id="RPB06474.1"/>
    </source>
</evidence>
<dbReference type="AlphaFoldDB" id="A0A3N4K7G9"/>
<feature type="compositionally biased region" description="Basic and acidic residues" evidence="1">
    <location>
        <begin position="44"/>
        <end position="64"/>
    </location>
</feature>
<feature type="region of interest" description="Disordered" evidence="1">
    <location>
        <begin position="1"/>
        <end position="88"/>
    </location>
</feature>
<feature type="compositionally biased region" description="Basic and acidic residues" evidence="1">
    <location>
        <begin position="72"/>
        <end position="81"/>
    </location>
</feature>
<keyword evidence="3" id="KW-1185">Reference proteome</keyword>
<sequence>MTFQQHLFSDNNDDDKDSSDSTMQNKIKDEHEHEDSSNGTMQQGDKREASYTPRLRDGISRESDGGVQDELGEGKEIKEEGNEPATTKGSVDLCLKFKRNERRIKREAGKCV</sequence>